<feature type="region of interest" description="Disordered" evidence="1">
    <location>
        <begin position="55"/>
        <end position="119"/>
    </location>
</feature>
<dbReference type="Proteomes" id="UP000285523">
    <property type="component" value="Unassembled WGS sequence"/>
</dbReference>
<accession>A0A418UYA3</accession>
<dbReference type="EMBL" id="QYYD01000032">
    <property type="protein sequence ID" value="RJF67427.1"/>
    <property type="molecule type" value="Genomic_DNA"/>
</dbReference>
<organism evidence="3 4">
    <name type="scientific">Rhodopseudomonas palustris</name>
    <dbReference type="NCBI Taxonomy" id="1076"/>
    <lineage>
        <taxon>Bacteria</taxon>
        <taxon>Pseudomonadati</taxon>
        <taxon>Pseudomonadota</taxon>
        <taxon>Alphaproteobacteria</taxon>
        <taxon>Hyphomicrobiales</taxon>
        <taxon>Nitrobacteraceae</taxon>
        <taxon>Rhodopseudomonas</taxon>
    </lineage>
</organism>
<gene>
    <name evidence="3" type="ORF">D4Q52_23040</name>
</gene>
<evidence type="ECO:0000313" key="3">
    <source>
        <dbReference type="EMBL" id="RJF67427.1"/>
    </source>
</evidence>
<dbReference type="OrthoDB" id="8139467at2"/>
<evidence type="ECO:0000256" key="1">
    <source>
        <dbReference type="SAM" id="MobiDB-lite"/>
    </source>
</evidence>
<dbReference type="AlphaFoldDB" id="A0A418UYA3"/>
<sequence length="119" mass="12808">MRLDLNSDYTIVLTALRLWLKSALVVCALMMIAVGAASSASAASDARHQQLEFVKTPPSVPAPSLSDEPEVTTTDSGQALTPSSSRSMACDQSTRVRLPLDERTLDRSEPPQLRPPICV</sequence>
<protein>
    <recommendedName>
        <fullName evidence="5">Secreted protein</fullName>
    </recommendedName>
</protein>
<name>A0A418UYA3_RHOPL</name>
<evidence type="ECO:0000313" key="4">
    <source>
        <dbReference type="Proteomes" id="UP000285523"/>
    </source>
</evidence>
<evidence type="ECO:0008006" key="5">
    <source>
        <dbReference type="Google" id="ProtNLM"/>
    </source>
</evidence>
<feature type="chain" id="PRO_5019453477" description="Secreted protein" evidence="2">
    <location>
        <begin position="43"/>
        <end position="119"/>
    </location>
</feature>
<reference evidence="3 4" key="1">
    <citation type="submission" date="2018-09" db="EMBL/GenBank/DDBJ databases">
        <title>Draft genome sequence of Rhodopseudomonas palustris 2.1.18.</title>
        <authorList>
            <person name="Robertson S.L."/>
            <person name="Meyer T.E."/>
            <person name="Kyndt J.A."/>
        </authorList>
    </citation>
    <scope>NUCLEOTIDE SEQUENCE [LARGE SCALE GENOMIC DNA]</scope>
    <source>
        <strain evidence="3 4">2.1.18</strain>
    </source>
</reference>
<feature type="compositionally biased region" description="Basic and acidic residues" evidence="1">
    <location>
        <begin position="98"/>
        <end position="109"/>
    </location>
</feature>
<evidence type="ECO:0000256" key="2">
    <source>
        <dbReference type="SAM" id="SignalP"/>
    </source>
</evidence>
<feature type="signal peptide" evidence="2">
    <location>
        <begin position="1"/>
        <end position="42"/>
    </location>
</feature>
<keyword evidence="2" id="KW-0732">Signal</keyword>
<feature type="compositionally biased region" description="Polar residues" evidence="1">
    <location>
        <begin position="71"/>
        <end position="95"/>
    </location>
</feature>
<proteinExistence type="predicted"/>
<comment type="caution">
    <text evidence="3">The sequence shown here is derived from an EMBL/GenBank/DDBJ whole genome shotgun (WGS) entry which is preliminary data.</text>
</comment>